<organism evidence="2 3">
    <name type="scientific">Hyalella azteca</name>
    <name type="common">Amphipod</name>
    <dbReference type="NCBI Taxonomy" id="294128"/>
    <lineage>
        <taxon>Eukaryota</taxon>
        <taxon>Metazoa</taxon>
        <taxon>Ecdysozoa</taxon>
        <taxon>Arthropoda</taxon>
        <taxon>Crustacea</taxon>
        <taxon>Multicrustacea</taxon>
        <taxon>Malacostraca</taxon>
        <taxon>Eumalacostraca</taxon>
        <taxon>Peracarida</taxon>
        <taxon>Amphipoda</taxon>
        <taxon>Senticaudata</taxon>
        <taxon>Talitrida</taxon>
        <taxon>Talitroidea</taxon>
        <taxon>Hyalellidae</taxon>
        <taxon>Hyalella</taxon>
    </lineage>
</organism>
<sequence length="284" mass="32508">MRRSQDDSEYGIRPGTKYASMKVDFYRVSPYLACMALVLIITVGIFTLNNYYLFKSLAATQNQILEDVAAQKAAQTNILIELNKLMAEQQETHQSSLLDLEGEMKKFLAEKLNKLTADQEEIRQLKLLELEERMNKSQFAAQTNILIELNKLMAEQQETHQSSLLDLEGEMKKFLAEKLNKLTADQEEIHKLKLLELEERMNKSQSAAQTNFLIELNKLMAEQQETQQFSLLDLEEKMKKSLAEKGYDTAHFSSSTSLQCNGLYLAVLAGSWICYSLVQKFSIP</sequence>
<keyword evidence="1" id="KW-0812">Transmembrane</keyword>
<keyword evidence="2" id="KW-1185">Reference proteome</keyword>
<name>A0A8B7PGS8_HYAAZ</name>
<protein>
    <submittedName>
        <fullName evidence="3">Uncharacterized protein LOC108680806 isoform X1</fullName>
    </submittedName>
</protein>
<dbReference type="GeneID" id="108680806"/>
<evidence type="ECO:0000256" key="1">
    <source>
        <dbReference type="SAM" id="Phobius"/>
    </source>
</evidence>
<accession>A0A8B7PGS8</accession>
<dbReference type="RefSeq" id="XP_018025205.1">
    <property type="nucleotide sequence ID" value="XM_018169716.2"/>
</dbReference>
<keyword evidence="1" id="KW-1133">Transmembrane helix</keyword>
<keyword evidence="1" id="KW-0472">Membrane</keyword>
<dbReference type="OrthoDB" id="10622477at2759"/>
<dbReference type="Proteomes" id="UP000694843">
    <property type="component" value="Unplaced"/>
</dbReference>
<evidence type="ECO:0000313" key="3">
    <source>
        <dbReference type="RefSeq" id="XP_018025205.1"/>
    </source>
</evidence>
<evidence type="ECO:0000313" key="2">
    <source>
        <dbReference type="Proteomes" id="UP000694843"/>
    </source>
</evidence>
<dbReference type="AlphaFoldDB" id="A0A8B7PGS8"/>
<reference evidence="3" key="1">
    <citation type="submission" date="2025-08" db="UniProtKB">
        <authorList>
            <consortium name="RefSeq"/>
        </authorList>
    </citation>
    <scope>IDENTIFICATION</scope>
    <source>
        <tissue evidence="3">Whole organism</tissue>
    </source>
</reference>
<dbReference type="KEGG" id="hazt:108680806"/>
<proteinExistence type="predicted"/>
<feature type="transmembrane region" description="Helical" evidence="1">
    <location>
        <begin position="31"/>
        <end position="54"/>
    </location>
</feature>
<gene>
    <name evidence="3" type="primary">LOC108680806</name>
</gene>